<gene>
    <name evidence="1" type="primary">OSJNBb0016H12.11</name>
</gene>
<sequence length="240" mass="24990">MPTGGPHLSVVSHLQPLEPELQLLPSKPPMPPPPFPAVLHAPLRPCRAPTVSPPPVRASASPVIAAVFILRAGRRAHSEEPLSSLLPSVPHALPLPALAIAFVRRRRSVRRPPPPPTPLVAVTGDRMPPPFAMLAGRLEAEAEPGTGGEGGRDGVGSAEVFGCPAAGFTAAQEGTAHCLLRGGELKFFSVGAVSERLVSSLPSRVACGMESPAAGVNLEILVREFLGVTATLPLLLIQIR</sequence>
<proteinExistence type="predicted"/>
<accession>Q84R28</accession>
<dbReference type="EMBL" id="AC118133">
    <property type="protein sequence ID" value="AAP03426.1"/>
    <property type="molecule type" value="Genomic_DNA"/>
</dbReference>
<dbReference type="AlphaFoldDB" id="Q84R28"/>
<evidence type="ECO:0000313" key="1">
    <source>
        <dbReference type="EMBL" id="AAP03426.1"/>
    </source>
</evidence>
<protein>
    <submittedName>
        <fullName evidence="1">Uncharacterized protein</fullName>
    </submittedName>
</protein>
<name>Q84R28_ORYSJ</name>
<organism evidence="1 2">
    <name type="scientific">Oryza sativa subsp. japonica</name>
    <name type="common">Rice</name>
    <dbReference type="NCBI Taxonomy" id="39947"/>
    <lineage>
        <taxon>Eukaryota</taxon>
        <taxon>Viridiplantae</taxon>
        <taxon>Streptophyta</taxon>
        <taxon>Embryophyta</taxon>
        <taxon>Tracheophyta</taxon>
        <taxon>Spermatophyta</taxon>
        <taxon>Magnoliopsida</taxon>
        <taxon>Liliopsida</taxon>
        <taxon>Poales</taxon>
        <taxon>Poaceae</taxon>
        <taxon>BOP clade</taxon>
        <taxon>Oryzoideae</taxon>
        <taxon>Oryzeae</taxon>
        <taxon>Oryzinae</taxon>
        <taxon>Oryza</taxon>
        <taxon>Oryza sativa</taxon>
    </lineage>
</organism>
<reference evidence="2" key="1">
    <citation type="journal article" date="2005" name="Nature">
        <title>The map-based sequence of the rice genome.</title>
        <authorList>
            <consortium name="International rice genome sequencing project (IRGSP)"/>
            <person name="Matsumoto T."/>
            <person name="Wu J."/>
            <person name="Kanamori H."/>
            <person name="Katayose Y."/>
            <person name="Fujisawa M."/>
            <person name="Namiki N."/>
            <person name="Mizuno H."/>
            <person name="Yamamoto K."/>
            <person name="Antonio B.A."/>
            <person name="Baba T."/>
            <person name="Sakata K."/>
            <person name="Nagamura Y."/>
            <person name="Aoki H."/>
            <person name="Arikawa K."/>
            <person name="Arita K."/>
            <person name="Bito T."/>
            <person name="Chiden Y."/>
            <person name="Fujitsuka N."/>
            <person name="Fukunaka R."/>
            <person name="Hamada M."/>
            <person name="Harada C."/>
            <person name="Hayashi A."/>
            <person name="Hijishita S."/>
            <person name="Honda M."/>
            <person name="Hosokawa S."/>
            <person name="Ichikawa Y."/>
            <person name="Idonuma A."/>
            <person name="Iijima M."/>
            <person name="Ikeda M."/>
            <person name="Ikeno M."/>
            <person name="Ito K."/>
            <person name="Ito S."/>
            <person name="Ito T."/>
            <person name="Ito Y."/>
            <person name="Ito Y."/>
            <person name="Iwabuchi A."/>
            <person name="Kamiya K."/>
            <person name="Karasawa W."/>
            <person name="Kurita K."/>
            <person name="Katagiri S."/>
            <person name="Kikuta A."/>
            <person name="Kobayashi H."/>
            <person name="Kobayashi N."/>
            <person name="Machita K."/>
            <person name="Maehara T."/>
            <person name="Masukawa M."/>
            <person name="Mizubayashi T."/>
            <person name="Mukai Y."/>
            <person name="Nagasaki H."/>
            <person name="Nagata Y."/>
            <person name="Naito S."/>
            <person name="Nakashima M."/>
            <person name="Nakama Y."/>
            <person name="Nakamichi Y."/>
            <person name="Nakamura M."/>
            <person name="Meguro A."/>
            <person name="Negishi M."/>
            <person name="Ohta I."/>
            <person name="Ohta T."/>
            <person name="Okamoto M."/>
            <person name="Ono N."/>
            <person name="Saji S."/>
            <person name="Sakaguchi M."/>
            <person name="Sakai K."/>
            <person name="Shibata M."/>
            <person name="Shimokawa T."/>
            <person name="Song J."/>
            <person name="Takazaki Y."/>
            <person name="Terasawa K."/>
            <person name="Tsugane M."/>
            <person name="Tsuji K."/>
            <person name="Ueda S."/>
            <person name="Waki K."/>
            <person name="Yamagata H."/>
            <person name="Yamamoto M."/>
            <person name="Yamamoto S."/>
            <person name="Yamane H."/>
            <person name="Yoshiki S."/>
            <person name="Yoshihara R."/>
            <person name="Yukawa K."/>
            <person name="Zhong H."/>
            <person name="Yano M."/>
            <person name="Yuan Q."/>
            <person name="Ouyang S."/>
            <person name="Liu J."/>
            <person name="Jones K.M."/>
            <person name="Gansberger K."/>
            <person name="Moffat K."/>
            <person name="Hill J."/>
            <person name="Bera J."/>
            <person name="Fadrosh D."/>
            <person name="Jin S."/>
            <person name="Johri S."/>
            <person name="Kim M."/>
            <person name="Overton L."/>
            <person name="Reardon M."/>
            <person name="Tsitrin T."/>
            <person name="Vuong H."/>
            <person name="Weaver B."/>
            <person name="Ciecko A."/>
            <person name="Tallon L."/>
            <person name="Jackson J."/>
            <person name="Pai G."/>
            <person name="Aken S.V."/>
            <person name="Utterback T."/>
            <person name="Reidmuller S."/>
            <person name="Feldblyum T."/>
            <person name="Hsiao J."/>
            <person name="Zismann V."/>
            <person name="Iobst S."/>
            <person name="de Vazeille A.R."/>
            <person name="Buell C.R."/>
            <person name="Ying K."/>
            <person name="Li Y."/>
            <person name="Lu T."/>
            <person name="Huang Y."/>
            <person name="Zhao Q."/>
            <person name="Feng Q."/>
            <person name="Zhang L."/>
            <person name="Zhu J."/>
            <person name="Weng Q."/>
            <person name="Mu J."/>
            <person name="Lu Y."/>
            <person name="Fan D."/>
            <person name="Liu Y."/>
            <person name="Guan J."/>
            <person name="Zhang Y."/>
            <person name="Yu S."/>
            <person name="Liu X."/>
            <person name="Zhang Y."/>
            <person name="Hong G."/>
            <person name="Han B."/>
            <person name="Choisne N."/>
            <person name="Demange N."/>
            <person name="Orjeda G."/>
            <person name="Samain S."/>
            <person name="Cattolico L."/>
            <person name="Pelletier E."/>
            <person name="Couloux A."/>
            <person name="Segurens B."/>
            <person name="Wincker P."/>
            <person name="D'Hont A."/>
            <person name="Scarpelli C."/>
            <person name="Weissenbach J."/>
            <person name="Salanoubat M."/>
            <person name="Quetier F."/>
            <person name="Yu Y."/>
            <person name="Kim H.R."/>
            <person name="Rambo T."/>
            <person name="Currie J."/>
            <person name="Collura K."/>
            <person name="Luo M."/>
            <person name="Yang T."/>
            <person name="Ammiraju J.S.S."/>
            <person name="Engler F."/>
            <person name="Soderlund C."/>
            <person name="Wing R.A."/>
            <person name="Palmer L.E."/>
            <person name="de la Bastide M."/>
            <person name="Spiegel L."/>
            <person name="Nascimento L."/>
            <person name="Zutavern T."/>
            <person name="O'Shaughnessy A."/>
            <person name="Dike S."/>
            <person name="Dedhia N."/>
            <person name="Preston R."/>
            <person name="Balija V."/>
            <person name="McCombie W.R."/>
            <person name="Chow T."/>
            <person name="Chen H."/>
            <person name="Chung M."/>
            <person name="Chen C."/>
            <person name="Shaw J."/>
            <person name="Wu H."/>
            <person name="Hsiao K."/>
            <person name="Chao Y."/>
            <person name="Chu M."/>
            <person name="Cheng C."/>
            <person name="Hour A."/>
            <person name="Lee P."/>
            <person name="Lin S."/>
            <person name="Lin Y."/>
            <person name="Liou J."/>
            <person name="Liu S."/>
            <person name="Hsing Y."/>
            <person name="Raghuvanshi S."/>
            <person name="Mohanty A."/>
            <person name="Bharti A.K."/>
            <person name="Gaur A."/>
            <person name="Gupta V."/>
            <person name="Kumar D."/>
            <person name="Ravi V."/>
            <person name="Vij S."/>
            <person name="Kapur A."/>
            <person name="Khurana P."/>
            <person name="Khurana P."/>
            <person name="Khurana J.P."/>
            <person name="Tyagi A.K."/>
            <person name="Gaikwad K."/>
            <person name="Singh A."/>
            <person name="Dalal V."/>
            <person name="Srivastava S."/>
            <person name="Dixit A."/>
            <person name="Pal A.K."/>
            <person name="Ghazi I.A."/>
            <person name="Yadav M."/>
            <person name="Pandit A."/>
            <person name="Bhargava A."/>
            <person name="Sureshbabu K."/>
            <person name="Batra K."/>
            <person name="Sharma T.R."/>
            <person name="Mohapatra T."/>
            <person name="Singh N.K."/>
            <person name="Messing J."/>
            <person name="Nelson A.B."/>
            <person name="Fuks G."/>
            <person name="Kavchok S."/>
            <person name="Keizer G."/>
            <person name="Linton E."/>
            <person name="Llaca V."/>
            <person name="Song R."/>
            <person name="Tanyolac B."/>
            <person name="Young S."/>
            <person name="Ho-Il K."/>
            <person name="Hahn J.H."/>
            <person name="Sangsakoo G."/>
            <person name="Vanavichit A."/>
            <person name="de Mattos Luiz.A.T."/>
            <person name="Zimmer P.D."/>
            <person name="Malone G."/>
            <person name="Dellagostin O."/>
            <person name="de Oliveira A.C."/>
            <person name="Bevan M."/>
            <person name="Bancroft I."/>
            <person name="Minx P."/>
            <person name="Cordum H."/>
            <person name="Wilson R."/>
            <person name="Cheng Z."/>
            <person name="Jin W."/>
            <person name="Jiang J."/>
            <person name="Leong S.A."/>
            <person name="Iwama H."/>
            <person name="Gojobori T."/>
            <person name="Itoh T."/>
            <person name="Niimura Y."/>
            <person name="Fujii Y."/>
            <person name="Habara T."/>
            <person name="Sakai H."/>
            <person name="Sato Y."/>
            <person name="Wilson G."/>
            <person name="Kumar K."/>
            <person name="McCouch S."/>
            <person name="Juretic N."/>
            <person name="Hoen D."/>
            <person name="Wright S."/>
            <person name="Bruskiewich R."/>
            <person name="Bureau T."/>
            <person name="Miyao A."/>
            <person name="Hirochika H."/>
            <person name="Nishikawa T."/>
            <person name="Kadowaki K."/>
            <person name="Sugiura M."/>
            <person name="Burr B."/>
            <person name="Sasaki T."/>
        </authorList>
    </citation>
    <scope>NUCLEOTIDE SEQUENCE [LARGE SCALE GENOMIC DNA]</scope>
    <source>
        <strain evidence="2">cv. Nipponbare</strain>
    </source>
</reference>
<dbReference type="Proteomes" id="UP000000763">
    <property type="component" value="Chromosome 3"/>
</dbReference>
<reference evidence="2" key="2">
    <citation type="journal article" date="2008" name="Nucleic Acids Res.">
        <title>The rice annotation project database (RAP-DB): 2008 update.</title>
        <authorList>
            <consortium name="The rice annotation project (RAP)"/>
        </authorList>
    </citation>
    <scope>GENOME REANNOTATION</scope>
    <source>
        <strain evidence="2">cv. Nipponbare</strain>
    </source>
</reference>
<evidence type="ECO:0000313" key="2">
    <source>
        <dbReference type="Proteomes" id="UP000000763"/>
    </source>
</evidence>